<dbReference type="Proteomes" id="UP001229421">
    <property type="component" value="Unassembled WGS sequence"/>
</dbReference>
<evidence type="ECO:0000313" key="2">
    <source>
        <dbReference type="Proteomes" id="UP001229421"/>
    </source>
</evidence>
<protein>
    <submittedName>
        <fullName evidence="1">Uncharacterized protein</fullName>
    </submittedName>
</protein>
<dbReference type="EMBL" id="JAUHHV010000010">
    <property type="protein sequence ID" value="KAK1409491.1"/>
    <property type="molecule type" value="Genomic_DNA"/>
</dbReference>
<keyword evidence="2" id="KW-1185">Reference proteome</keyword>
<reference evidence="1" key="1">
    <citation type="journal article" date="2023" name="bioRxiv">
        <title>Improved chromosome-level genome assembly for marigold (Tagetes erecta).</title>
        <authorList>
            <person name="Jiang F."/>
            <person name="Yuan L."/>
            <person name="Wang S."/>
            <person name="Wang H."/>
            <person name="Xu D."/>
            <person name="Wang A."/>
            <person name="Fan W."/>
        </authorList>
    </citation>
    <scope>NUCLEOTIDE SEQUENCE</scope>
    <source>
        <strain evidence="1">WSJ</strain>
        <tissue evidence="1">Leaf</tissue>
    </source>
</reference>
<proteinExistence type="predicted"/>
<sequence>MVGQSQGRGWSRGPTWRLGISAGNEYIVMNCDSIKWASPALGANARDCHRHAPPRTTVNPRRWENIVRMYYCHLSIQLSVYLHKIAFNNKFASELGVWDTPMINGCPWLSCMAGNGIFVHDSVLLHPYPPIANVDA</sequence>
<comment type="caution">
    <text evidence="1">The sequence shown here is derived from an EMBL/GenBank/DDBJ whole genome shotgun (WGS) entry which is preliminary data.</text>
</comment>
<dbReference type="AlphaFoldDB" id="A0AAD8JTR4"/>
<gene>
    <name evidence="1" type="ORF">QVD17_36017</name>
</gene>
<organism evidence="1 2">
    <name type="scientific">Tagetes erecta</name>
    <name type="common">African marigold</name>
    <dbReference type="NCBI Taxonomy" id="13708"/>
    <lineage>
        <taxon>Eukaryota</taxon>
        <taxon>Viridiplantae</taxon>
        <taxon>Streptophyta</taxon>
        <taxon>Embryophyta</taxon>
        <taxon>Tracheophyta</taxon>
        <taxon>Spermatophyta</taxon>
        <taxon>Magnoliopsida</taxon>
        <taxon>eudicotyledons</taxon>
        <taxon>Gunneridae</taxon>
        <taxon>Pentapetalae</taxon>
        <taxon>asterids</taxon>
        <taxon>campanulids</taxon>
        <taxon>Asterales</taxon>
        <taxon>Asteraceae</taxon>
        <taxon>Asteroideae</taxon>
        <taxon>Heliantheae alliance</taxon>
        <taxon>Tageteae</taxon>
        <taxon>Tagetes</taxon>
    </lineage>
</organism>
<evidence type="ECO:0000313" key="1">
    <source>
        <dbReference type="EMBL" id="KAK1409491.1"/>
    </source>
</evidence>
<name>A0AAD8JTR4_TARER</name>
<accession>A0AAD8JTR4</accession>